<protein>
    <recommendedName>
        <fullName evidence="4">tRNA pseudouridine synthase A</fullName>
        <ecNumber evidence="4">5.4.99.12</ecNumber>
    </recommendedName>
    <alternativeName>
        <fullName evidence="4">tRNA pseudouridine(38-40) synthase</fullName>
    </alternativeName>
    <alternativeName>
        <fullName evidence="4">tRNA pseudouridylate synthase I</fullName>
    </alternativeName>
    <alternativeName>
        <fullName evidence="4">tRNA-uridine isomerase I</fullName>
    </alternativeName>
</protein>
<dbReference type="InterPro" id="IPR020095">
    <property type="entry name" value="PsdUridine_synth_TruA_C"/>
</dbReference>
<comment type="catalytic activity">
    <reaction evidence="4 7">
        <text>uridine(38/39/40) in tRNA = pseudouridine(38/39/40) in tRNA</text>
        <dbReference type="Rhea" id="RHEA:22376"/>
        <dbReference type="Rhea" id="RHEA-COMP:10085"/>
        <dbReference type="Rhea" id="RHEA-COMP:10087"/>
        <dbReference type="ChEBI" id="CHEBI:65314"/>
        <dbReference type="ChEBI" id="CHEBI:65315"/>
        <dbReference type="EC" id="5.4.99.12"/>
    </reaction>
</comment>
<evidence type="ECO:0000313" key="9">
    <source>
        <dbReference type="EMBL" id="MAH64659.1"/>
    </source>
</evidence>
<comment type="similarity">
    <text evidence="1 4 7">Belongs to the tRNA pseudouridine synthase TruA family.</text>
</comment>
<name>A0A2D6YNC1_9DELT</name>
<feature type="domain" description="Pseudouridine synthase I TruA alpha/beta" evidence="8">
    <location>
        <begin position="10"/>
        <end position="103"/>
    </location>
</feature>
<reference evidence="10" key="1">
    <citation type="submission" date="2017-09" db="EMBL/GenBank/DDBJ databases">
        <title>The Reconstruction of 2,631 Draft Metagenome-Assembled Genomes from the Global Oceans.</title>
        <authorList>
            <person name="Tully B.J."/>
            <person name="Graham E.D."/>
            <person name="Heidelberg J.F."/>
        </authorList>
    </citation>
    <scope>NUCLEOTIDE SEQUENCE [LARGE SCALE GENOMIC DNA]</scope>
</reference>
<dbReference type="GO" id="GO:0031119">
    <property type="term" value="P:tRNA pseudouridine synthesis"/>
    <property type="evidence" value="ECO:0007669"/>
    <property type="project" value="UniProtKB-UniRule"/>
</dbReference>
<accession>A0A2D6YNC1</accession>
<evidence type="ECO:0000256" key="5">
    <source>
        <dbReference type="PIRSR" id="PIRSR001430-1"/>
    </source>
</evidence>
<evidence type="ECO:0000313" key="10">
    <source>
        <dbReference type="Proteomes" id="UP000226525"/>
    </source>
</evidence>
<comment type="subunit">
    <text evidence="4">Homodimer.</text>
</comment>
<dbReference type="HAMAP" id="MF_00171">
    <property type="entry name" value="TruA"/>
    <property type="match status" value="1"/>
</dbReference>
<dbReference type="InterPro" id="IPR020094">
    <property type="entry name" value="TruA/RsuA/RluB/E/F_N"/>
</dbReference>
<dbReference type="EC" id="5.4.99.12" evidence="4"/>
<dbReference type="PANTHER" id="PTHR11142">
    <property type="entry name" value="PSEUDOURIDYLATE SYNTHASE"/>
    <property type="match status" value="1"/>
</dbReference>
<evidence type="ECO:0000256" key="2">
    <source>
        <dbReference type="ARBA" id="ARBA00022694"/>
    </source>
</evidence>
<dbReference type="Gene3D" id="3.30.70.660">
    <property type="entry name" value="Pseudouridine synthase I, catalytic domain, C-terminal subdomain"/>
    <property type="match status" value="1"/>
</dbReference>
<dbReference type="Pfam" id="PF01416">
    <property type="entry name" value="PseudoU_synth_1"/>
    <property type="match status" value="2"/>
</dbReference>
<dbReference type="Proteomes" id="UP000226525">
    <property type="component" value="Unassembled WGS sequence"/>
</dbReference>
<feature type="active site" description="Nucleophile" evidence="4 5">
    <location>
        <position position="52"/>
    </location>
</feature>
<evidence type="ECO:0000256" key="3">
    <source>
        <dbReference type="ARBA" id="ARBA00023235"/>
    </source>
</evidence>
<keyword evidence="2 4" id="KW-0819">tRNA processing</keyword>
<dbReference type="GO" id="GO:0160147">
    <property type="term" value="F:tRNA pseudouridine(38-40) synthase activity"/>
    <property type="evidence" value="ECO:0007669"/>
    <property type="project" value="UniProtKB-EC"/>
</dbReference>
<dbReference type="InterPro" id="IPR020097">
    <property type="entry name" value="PsdUridine_synth_TruA_a/b_dom"/>
</dbReference>
<dbReference type="Gene3D" id="3.30.70.580">
    <property type="entry name" value="Pseudouridine synthase I, catalytic domain, N-terminal subdomain"/>
    <property type="match status" value="1"/>
</dbReference>
<dbReference type="AlphaFoldDB" id="A0A2D6YNC1"/>
<gene>
    <name evidence="4" type="primary">truA</name>
    <name evidence="9" type="ORF">CMN54_14700</name>
</gene>
<comment type="caution">
    <text evidence="9">The sequence shown here is derived from an EMBL/GenBank/DDBJ whole genome shotgun (WGS) entry which is preliminary data.</text>
</comment>
<feature type="domain" description="Pseudouridine synthase I TruA alpha/beta" evidence="8">
    <location>
        <begin position="143"/>
        <end position="248"/>
    </location>
</feature>
<evidence type="ECO:0000256" key="4">
    <source>
        <dbReference type="HAMAP-Rule" id="MF_00171"/>
    </source>
</evidence>
<organism evidence="9 10">
    <name type="scientific">SAR324 cluster bacterium</name>
    <dbReference type="NCBI Taxonomy" id="2024889"/>
    <lineage>
        <taxon>Bacteria</taxon>
        <taxon>Deltaproteobacteria</taxon>
        <taxon>SAR324 cluster</taxon>
    </lineage>
</organism>
<feature type="binding site" evidence="4 6">
    <location>
        <position position="110"/>
    </location>
    <ligand>
        <name>substrate</name>
    </ligand>
</feature>
<dbReference type="CDD" id="cd02570">
    <property type="entry name" value="PseudoU_synth_EcTruA"/>
    <property type="match status" value="1"/>
</dbReference>
<dbReference type="PIRSF" id="PIRSF001430">
    <property type="entry name" value="tRNA_psdUrid_synth"/>
    <property type="match status" value="1"/>
</dbReference>
<evidence type="ECO:0000256" key="1">
    <source>
        <dbReference type="ARBA" id="ARBA00009375"/>
    </source>
</evidence>
<evidence type="ECO:0000256" key="6">
    <source>
        <dbReference type="PIRSR" id="PIRSR001430-2"/>
    </source>
</evidence>
<dbReference type="InterPro" id="IPR001406">
    <property type="entry name" value="PsdUridine_synth_TruA"/>
</dbReference>
<sequence>MRTWLLLLTYCGTRYAGWQVQPALPTVEGEIEKALQQLTGTFHKVLGSGRTDAGVHALNYPAHFQSSQNLTPREWHKALNGLLPPDIVVRNVVEKSTDFHARHDSIGKRYAYLIHNAKERNPFAENRSWWIRQSLDVKAMRMAAECLVGRHDFSSFRARHCNGPDPVKELREITIGKTVSPWGNLIIEFEANSFLQHMVRIIAGTLVDVGLRKRKSISIKGLLKQRDRTQAGQTAPSEGLYQLAVHYPDGLVSWPKELLINPFRIIQNSEELSK</sequence>
<evidence type="ECO:0000256" key="7">
    <source>
        <dbReference type="RuleBase" id="RU003792"/>
    </source>
</evidence>
<dbReference type="NCBIfam" id="TIGR00071">
    <property type="entry name" value="hisT_truA"/>
    <property type="match status" value="1"/>
</dbReference>
<comment type="function">
    <text evidence="4">Formation of pseudouridine at positions 38, 39 and 40 in the anticodon stem and loop of transfer RNAs.</text>
</comment>
<comment type="caution">
    <text evidence="4">Lacks conserved residue(s) required for the propagation of feature annotation.</text>
</comment>
<proteinExistence type="inferred from homology"/>
<dbReference type="EMBL" id="NZEX01000178">
    <property type="protein sequence ID" value="MAH64659.1"/>
    <property type="molecule type" value="Genomic_DNA"/>
</dbReference>
<dbReference type="FunFam" id="3.30.70.580:FF:000001">
    <property type="entry name" value="tRNA pseudouridine synthase A"/>
    <property type="match status" value="1"/>
</dbReference>
<dbReference type="PANTHER" id="PTHR11142:SF0">
    <property type="entry name" value="TRNA PSEUDOURIDINE SYNTHASE-LIKE 1"/>
    <property type="match status" value="1"/>
</dbReference>
<dbReference type="InterPro" id="IPR020103">
    <property type="entry name" value="PsdUridine_synth_cat_dom_sf"/>
</dbReference>
<keyword evidence="3 4" id="KW-0413">Isomerase</keyword>
<dbReference type="SUPFAM" id="SSF55120">
    <property type="entry name" value="Pseudouridine synthase"/>
    <property type="match status" value="1"/>
</dbReference>
<dbReference type="GO" id="GO:0003723">
    <property type="term" value="F:RNA binding"/>
    <property type="evidence" value="ECO:0007669"/>
    <property type="project" value="InterPro"/>
</dbReference>
<evidence type="ECO:0000259" key="8">
    <source>
        <dbReference type="Pfam" id="PF01416"/>
    </source>
</evidence>